<evidence type="ECO:0000313" key="1">
    <source>
        <dbReference type="EMBL" id="NKE71549.1"/>
    </source>
</evidence>
<evidence type="ECO:0000313" key="2">
    <source>
        <dbReference type="Proteomes" id="UP000534783"/>
    </source>
</evidence>
<dbReference type="Proteomes" id="UP000534783">
    <property type="component" value="Unassembled WGS sequence"/>
</dbReference>
<comment type="caution">
    <text evidence="1">The sequence shown here is derived from an EMBL/GenBank/DDBJ whole genome shotgun (WGS) entry which is preliminary data.</text>
</comment>
<keyword evidence="2" id="KW-1185">Reference proteome</keyword>
<reference evidence="1 2" key="1">
    <citation type="journal article" date="2020" name="Nature">
        <title>Bacterial chemolithoautotrophy via manganese oxidation.</title>
        <authorList>
            <person name="Yu H."/>
            <person name="Leadbetter J.R."/>
        </authorList>
    </citation>
    <scope>NUCLEOTIDE SEQUENCE [LARGE SCALE GENOMIC DNA]</scope>
    <source>
        <strain evidence="1 2">Mn-1</strain>
    </source>
</reference>
<dbReference type="AlphaFoldDB" id="A0A7X6DQP3"/>
<organism evidence="1 2">
    <name type="scientific">Candidatus Manganitrophus noduliformans</name>
    <dbReference type="NCBI Taxonomy" id="2606439"/>
    <lineage>
        <taxon>Bacteria</taxon>
        <taxon>Pseudomonadati</taxon>
        <taxon>Nitrospirota</taxon>
        <taxon>Nitrospiria</taxon>
        <taxon>Candidatus Troglogloeales</taxon>
        <taxon>Candidatus Manganitrophaceae</taxon>
        <taxon>Candidatus Manganitrophus</taxon>
    </lineage>
</organism>
<dbReference type="RefSeq" id="WP_168060280.1">
    <property type="nucleotide sequence ID" value="NZ_VTOW01000002.1"/>
</dbReference>
<protein>
    <submittedName>
        <fullName evidence="1">Uncharacterized protein</fullName>
    </submittedName>
</protein>
<sequence length="141" mass="15075">MRTYFCHGCAVINGTLLPPPKGDGLTDNSYKLDKYIKHTLPSSCGDYKTVFTGVASESYQNYIVTAVASGHVQIDSKNRINIVYVGSGTTGIALKGGKWVGDMGAVKVVCHSDTNRIHGFPIAITELSSASCIQCGKIIPY</sequence>
<accession>A0A7X6DQP3</accession>
<gene>
    <name evidence="1" type="ORF">MNODULE_12435</name>
</gene>
<proteinExistence type="predicted"/>
<name>A0A7X6DQP3_9BACT</name>
<dbReference type="EMBL" id="VTOW01000002">
    <property type="protein sequence ID" value="NKE71549.1"/>
    <property type="molecule type" value="Genomic_DNA"/>
</dbReference>